<proteinExistence type="predicted"/>
<name>A0ABT9VNW5_9BACI</name>
<keyword evidence="3" id="KW-1185">Reference proteome</keyword>
<evidence type="ECO:0000313" key="2">
    <source>
        <dbReference type="EMBL" id="MDQ0162527.1"/>
    </source>
</evidence>
<protein>
    <submittedName>
        <fullName evidence="2">Uncharacterized protein</fullName>
    </submittedName>
</protein>
<reference evidence="2 3" key="1">
    <citation type="submission" date="2023-07" db="EMBL/GenBank/DDBJ databases">
        <title>Genomic Encyclopedia of Type Strains, Phase IV (KMG-IV): sequencing the most valuable type-strain genomes for metagenomic binning, comparative biology and taxonomic classification.</title>
        <authorList>
            <person name="Goeker M."/>
        </authorList>
    </citation>
    <scope>NUCLEOTIDE SEQUENCE [LARGE SCALE GENOMIC DNA]</scope>
    <source>
        <strain evidence="2 3">DSM 19092</strain>
    </source>
</reference>
<dbReference type="EMBL" id="JAUSTR010000004">
    <property type="protein sequence ID" value="MDQ0162527.1"/>
    <property type="molecule type" value="Genomic_DNA"/>
</dbReference>
<organism evidence="2 3">
    <name type="scientific">Aeribacillus alveayuensis</name>
    <dbReference type="NCBI Taxonomy" id="279215"/>
    <lineage>
        <taxon>Bacteria</taxon>
        <taxon>Bacillati</taxon>
        <taxon>Bacillota</taxon>
        <taxon>Bacilli</taxon>
        <taxon>Bacillales</taxon>
        <taxon>Bacillaceae</taxon>
        <taxon>Aeribacillus</taxon>
    </lineage>
</organism>
<dbReference type="Proteomes" id="UP001225646">
    <property type="component" value="Unassembled WGS sequence"/>
</dbReference>
<comment type="caution">
    <text evidence="2">The sequence shown here is derived from an EMBL/GenBank/DDBJ whole genome shotgun (WGS) entry which is preliminary data.</text>
</comment>
<feature type="transmembrane region" description="Helical" evidence="1">
    <location>
        <begin position="36"/>
        <end position="56"/>
    </location>
</feature>
<keyword evidence="1" id="KW-1133">Transmembrane helix</keyword>
<evidence type="ECO:0000313" key="3">
    <source>
        <dbReference type="Proteomes" id="UP001225646"/>
    </source>
</evidence>
<feature type="transmembrane region" description="Helical" evidence="1">
    <location>
        <begin position="12"/>
        <end position="30"/>
    </location>
</feature>
<keyword evidence="1" id="KW-0812">Transmembrane</keyword>
<keyword evidence="1" id="KW-0472">Membrane</keyword>
<gene>
    <name evidence="2" type="ORF">J2S06_001604</name>
</gene>
<accession>A0ABT9VNW5</accession>
<evidence type="ECO:0000256" key="1">
    <source>
        <dbReference type="SAM" id="Phobius"/>
    </source>
</evidence>
<sequence length="64" mass="7801">MEKFSLWWKNYRGYMIVPFCGMGLIVLFRHEELPSFINISFILFAVYIIFYIVSFIKNELLRDK</sequence>